<keyword evidence="4" id="KW-0863">Zinc-finger</keyword>
<dbReference type="EMBL" id="JAFJYH010000005">
    <property type="protein sequence ID" value="KAG4426069.1"/>
    <property type="molecule type" value="Genomic_DNA"/>
</dbReference>
<evidence type="ECO:0000256" key="6">
    <source>
        <dbReference type="ARBA" id="ARBA00023242"/>
    </source>
</evidence>
<name>A0A8H8BW99_9HELO</name>
<evidence type="ECO:0000256" key="3">
    <source>
        <dbReference type="ARBA" id="ARBA00022737"/>
    </source>
</evidence>
<organism evidence="9 10">
    <name type="scientific">Cadophora malorum</name>
    <dbReference type="NCBI Taxonomy" id="108018"/>
    <lineage>
        <taxon>Eukaryota</taxon>
        <taxon>Fungi</taxon>
        <taxon>Dikarya</taxon>
        <taxon>Ascomycota</taxon>
        <taxon>Pezizomycotina</taxon>
        <taxon>Leotiomycetes</taxon>
        <taxon>Helotiales</taxon>
        <taxon>Ploettnerulaceae</taxon>
        <taxon>Cadophora</taxon>
    </lineage>
</organism>
<keyword evidence="3" id="KW-0677">Repeat</keyword>
<proteinExistence type="predicted"/>
<feature type="domain" description="Xylanolytic transcriptional activator regulatory" evidence="8">
    <location>
        <begin position="232"/>
        <end position="456"/>
    </location>
</feature>
<dbReference type="GO" id="GO:0000981">
    <property type="term" value="F:DNA-binding transcription factor activity, RNA polymerase II-specific"/>
    <property type="evidence" value="ECO:0007669"/>
    <property type="project" value="InterPro"/>
</dbReference>
<evidence type="ECO:0000313" key="10">
    <source>
        <dbReference type="Proteomes" id="UP000664132"/>
    </source>
</evidence>
<accession>A0A8H8BW99</accession>
<protein>
    <recommendedName>
        <fullName evidence="8">Xylanolytic transcriptional activator regulatory domain-containing protein</fullName>
    </recommendedName>
</protein>
<comment type="subcellular location">
    <subcellularLocation>
        <location evidence="1">Nucleus</location>
    </subcellularLocation>
</comment>
<dbReference type="GO" id="GO:0005634">
    <property type="term" value="C:nucleus"/>
    <property type="evidence" value="ECO:0007669"/>
    <property type="project" value="UniProtKB-SubCell"/>
</dbReference>
<dbReference type="AlphaFoldDB" id="A0A8H8BW99"/>
<comment type="caution">
    <text evidence="9">The sequence shown here is derived from an EMBL/GenBank/DDBJ whole genome shotgun (WGS) entry which is preliminary data.</text>
</comment>
<keyword evidence="5" id="KW-0862">Zinc</keyword>
<evidence type="ECO:0000259" key="8">
    <source>
        <dbReference type="Pfam" id="PF04082"/>
    </source>
</evidence>
<evidence type="ECO:0000256" key="4">
    <source>
        <dbReference type="ARBA" id="ARBA00022771"/>
    </source>
</evidence>
<dbReference type="GO" id="GO:0000978">
    <property type="term" value="F:RNA polymerase II cis-regulatory region sequence-specific DNA binding"/>
    <property type="evidence" value="ECO:0007669"/>
    <property type="project" value="InterPro"/>
</dbReference>
<dbReference type="PANTHER" id="PTHR40626:SF34">
    <property type="entry name" value="ZINC FINGER PROTEIN YGR067C"/>
    <property type="match status" value="1"/>
</dbReference>
<dbReference type="Proteomes" id="UP000664132">
    <property type="component" value="Unassembled WGS sequence"/>
</dbReference>
<evidence type="ECO:0000313" key="9">
    <source>
        <dbReference type="EMBL" id="KAG4426069.1"/>
    </source>
</evidence>
<dbReference type="CDD" id="cd12148">
    <property type="entry name" value="fungal_TF_MHR"/>
    <property type="match status" value="1"/>
</dbReference>
<dbReference type="GO" id="GO:0008270">
    <property type="term" value="F:zinc ion binding"/>
    <property type="evidence" value="ECO:0007669"/>
    <property type="project" value="UniProtKB-KW"/>
</dbReference>
<evidence type="ECO:0000256" key="2">
    <source>
        <dbReference type="ARBA" id="ARBA00022723"/>
    </source>
</evidence>
<feature type="compositionally biased region" description="Polar residues" evidence="7">
    <location>
        <begin position="24"/>
        <end position="42"/>
    </location>
</feature>
<dbReference type="Pfam" id="PF04082">
    <property type="entry name" value="Fungal_trans"/>
    <property type="match status" value="1"/>
</dbReference>
<dbReference type="GO" id="GO:0006351">
    <property type="term" value="P:DNA-templated transcription"/>
    <property type="evidence" value="ECO:0007669"/>
    <property type="project" value="InterPro"/>
</dbReference>
<keyword evidence="6" id="KW-0539">Nucleus</keyword>
<dbReference type="GO" id="GO:0000785">
    <property type="term" value="C:chromatin"/>
    <property type="evidence" value="ECO:0007669"/>
    <property type="project" value="TreeGrafter"/>
</dbReference>
<feature type="compositionally biased region" description="Polar residues" evidence="7">
    <location>
        <begin position="50"/>
        <end position="62"/>
    </location>
</feature>
<sequence>MAHVQGTEVFPLAEPAGTKRRFRSSGTAPETCLPSPQSSSATHVLADDTASPNTNGMTTTDDVSSRAFSEHIQHNVEQNRLADGHDVSIMPIQYEEIGAEWPAFADPFFDWPSQQMADFALPHLDSHLMDGFSPLEELSSMFNSSTDLPADFLSNLTGEHQTSQPAAQQNSPISLKVNRPVLQATRHSKPPSPIRLTNETCENLLKDLSGQVSPGIMKLMTSFATVLYERCLQRYFAIFNTHSPLFHLPSLDLDKVPAPLVLGMCAIGAIYRMERKIAAIFYNAAHQSLENISSLSSGRGPPLQGLLLQDWIKPVEEKVDESSTHPLWISQTKLLLAMFESFSGDPELSKMAIHRVGFFVWDFRARLIWLQSHPIEQDDLSWDAWVKRESVKRLMYGYIYLCNLLSMLYGFASGFSMLTDGNVEMPCHHSLWDSANAGTWQENAKVRGLDSPLRLKDAVSRLLDVTLSHDVPEEYWEWDPYSCCVAVNAVSIYVSHMTQGLYLLGENSNFGEANQYQGSDITTQMETAISKCLLLIKDARIRADESYTWDDTEGPLLFNSLAMLRVSYCRIMTRAESASRGMLFRMNENETEQSILQFLSEPMEWTRYLNRAVSVALEGILIPTRVGKGLVRKTSAFTWAVEHAFAGWDSILLLTKWVHAKETLQHRGITLDEADTKIIQRVRDMLAEDIETNDVETSLAATLTRSWADFYDDTWIWGVTPKLGRILRQLAKHYESKAM</sequence>
<dbReference type="PANTHER" id="PTHR40626">
    <property type="entry name" value="MIP31509P"/>
    <property type="match status" value="1"/>
</dbReference>
<reference evidence="9" key="1">
    <citation type="submission" date="2021-02" db="EMBL/GenBank/DDBJ databases">
        <title>Genome sequence Cadophora malorum strain M34.</title>
        <authorList>
            <person name="Stefanovic E."/>
            <person name="Vu D."/>
            <person name="Scully C."/>
            <person name="Dijksterhuis J."/>
            <person name="Roader J."/>
            <person name="Houbraken J."/>
        </authorList>
    </citation>
    <scope>NUCLEOTIDE SEQUENCE</scope>
    <source>
        <strain evidence="9">M34</strain>
    </source>
</reference>
<evidence type="ECO:0000256" key="7">
    <source>
        <dbReference type="SAM" id="MobiDB-lite"/>
    </source>
</evidence>
<dbReference type="OrthoDB" id="654211at2759"/>
<feature type="region of interest" description="Disordered" evidence="7">
    <location>
        <begin position="1"/>
        <end position="62"/>
    </location>
</feature>
<keyword evidence="10" id="KW-1185">Reference proteome</keyword>
<evidence type="ECO:0000256" key="5">
    <source>
        <dbReference type="ARBA" id="ARBA00022833"/>
    </source>
</evidence>
<gene>
    <name evidence="9" type="ORF">IFR04_000776</name>
</gene>
<evidence type="ECO:0000256" key="1">
    <source>
        <dbReference type="ARBA" id="ARBA00004123"/>
    </source>
</evidence>
<dbReference type="InterPro" id="IPR051059">
    <property type="entry name" value="VerF-like"/>
</dbReference>
<dbReference type="InterPro" id="IPR007219">
    <property type="entry name" value="XnlR_reg_dom"/>
</dbReference>
<keyword evidence="2" id="KW-0479">Metal-binding</keyword>